<evidence type="ECO:0000256" key="1">
    <source>
        <dbReference type="SAM" id="MobiDB-lite"/>
    </source>
</evidence>
<feature type="region of interest" description="Disordered" evidence="1">
    <location>
        <begin position="44"/>
        <end position="90"/>
    </location>
</feature>
<gene>
    <name evidence="2" type="ORF">J3D65DRAFT_676089</name>
</gene>
<feature type="compositionally biased region" description="Basic and acidic residues" evidence="1">
    <location>
        <begin position="61"/>
        <end position="85"/>
    </location>
</feature>
<sequence>MSALLDLTHWIENTDGIPECVRSELHARILAVYKEGYADGHEVAIGEGSTQSNKSYSECSKANKDARGSGDKRQRLEVESSGREGDMEDNTVKGAEYMDTWIVATDSCIKLRCRRGHSQGQIGQEFDLGEVRTCDFYADGMLLIQLIHLWHIDSDKKLENQLRARLMSSDHKYTDDGRIWVPLFSYKRVAQSFGVYDPVERLVECAEGKKNLVEALAEAFATWDRKWTYTGLSIIKDEAN</sequence>
<reference evidence="2 3" key="1">
    <citation type="submission" date="2024-04" db="EMBL/GenBank/DDBJ databases">
        <title>Phyllosticta paracitricarpa is synonymous to the EU quarantine fungus P. citricarpa based on phylogenomic analyses.</title>
        <authorList>
            <consortium name="Lawrence Berkeley National Laboratory"/>
            <person name="Van ingen-buijs V.A."/>
            <person name="Van westerhoven A.C."/>
            <person name="Haridas S."/>
            <person name="Skiadas P."/>
            <person name="Martin F."/>
            <person name="Groenewald J.Z."/>
            <person name="Crous P.W."/>
            <person name="Seidl M.F."/>
        </authorList>
    </citation>
    <scope>NUCLEOTIDE SEQUENCE [LARGE SCALE GENOMIC DNA]</scope>
    <source>
        <strain evidence="2 3">CPC 17464</strain>
    </source>
</reference>
<feature type="compositionally biased region" description="Polar residues" evidence="1">
    <location>
        <begin position="48"/>
        <end position="60"/>
    </location>
</feature>
<accession>A0ABR1M118</accession>
<dbReference type="EMBL" id="JBBPEH010000004">
    <property type="protein sequence ID" value="KAK7540015.1"/>
    <property type="molecule type" value="Genomic_DNA"/>
</dbReference>
<dbReference type="GeneID" id="92036506"/>
<comment type="caution">
    <text evidence="2">The sequence shown here is derived from an EMBL/GenBank/DDBJ whole genome shotgun (WGS) entry which is preliminary data.</text>
</comment>
<evidence type="ECO:0000313" key="3">
    <source>
        <dbReference type="Proteomes" id="UP001360953"/>
    </source>
</evidence>
<evidence type="ECO:0000313" key="2">
    <source>
        <dbReference type="EMBL" id="KAK7540015.1"/>
    </source>
</evidence>
<protein>
    <submittedName>
        <fullName evidence="2">Uncharacterized protein</fullName>
    </submittedName>
</protein>
<dbReference type="RefSeq" id="XP_066657286.1">
    <property type="nucleotide sequence ID" value="XM_066803600.1"/>
</dbReference>
<keyword evidence="3" id="KW-1185">Reference proteome</keyword>
<proteinExistence type="predicted"/>
<dbReference type="Proteomes" id="UP001360953">
    <property type="component" value="Unassembled WGS sequence"/>
</dbReference>
<organism evidence="2 3">
    <name type="scientific">Phyllosticta citribraziliensis</name>
    <dbReference type="NCBI Taxonomy" id="989973"/>
    <lineage>
        <taxon>Eukaryota</taxon>
        <taxon>Fungi</taxon>
        <taxon>Dikarya</taxon>
        <taxon>Ascomycota</taxon>
        <taxon>Pezizomycotina</taxon>
        <taxon>Dothideomycetes</taxon>
        <taxon>Dothideomycetes incertae sedis</taxon>
        <taxon>Botryosphaeriales</taxon>
        <taxon>Phyllostictaceae</taxon>
        <taxon>Phyllosticta</taxon>
    </lineage>
</organism>
<name>A0ABR1M118_9PEZI</name>